<dbReference type="CDD" id="cd03275">
    <property type="entry name" value="ABC_SMC1_euk"/>
    <property type="match status" value="1"/>
</dbReference>
<evidence type="ECO:0000256" key="10">
    <source>
        <dbReference type="SAM" id="Coils"/>
    </source>
</evidence>
<dbReference type="Gene3D" id="3.30.70.1620">
    <property type="match status" value="1"/>
</dbReference>
<dbReference type="GO" id="GO:0008278">
    <property type="term" value="C:cohesin complex"/>
    <property type="evidence" value="ECO:0007669"/>
    <property type="project" value="InterPro"/>
</dbReference>
<dbReference type="PANTHER" id="PTHR18937:SF12">
    <property type="entry name" value="STRUCTURAL MAINTENANCE OF CHROMOSOMES PROTEIN"/>
    <property type="match status" value="1"/>
</dbReference>
<keyword evidence="9" id="KW-0131">Cell cycle</keyword>
<evidence type="ECO:0000256" key="9">
    <source>
        <dbReference type="ARBA" id="ARBA00023306"/>
    </source>
</evidence>
<feature type="domain" description="SMC hinge" evidence="12">
    <location>
        <begin position="517"/>
        <end position="654"/>
    </location>
</feature>
<evidence type="ECO:0000256" key="2">
    <source>
        <dbReference type="ARBA" id="ARBA00004286"/>
    </source>
</evidence>
<feature type="region of interest" description="Disordered" evidence="11">
    <location>
        <begin position="318"/>
        <end position="341"/>
    </location>
</feature>
<protein>
    <recommendedName>
        <fullName evidence="12">SMC hinge domain-containing protein</fullName>
    </recommendedName>
</protein>
<keyword evidence="7 10" id="KW-0175">Coiled coil</keyword>
<reference evidence="13" key="1">
    <citation type="submission" date="2018-02" db="EMBL/GenBank/DDBJ databases">
        <authorList>
            <person name="Cohen D.B."/>
            <person name="Kent A.D."/>
        </authorList>
    </citation>
    <scope>NUCLEOTIDE SEQUENCE</scope>
</reference>
<name>A0A2N9HTX5_FAGSY</name>
<keyword evidence="5" id="KW-0132">Cell division</keyword>
<dbReference type="GO" id="GO:0016887">
    <property type="term" value="F:ATP hydrolysis activity"/>
    <property type="evidence" value="ECO:0007669"/>
    <property type="project" value="InterPro"/>
</dbReference>
<dbReference type="Pfam" id="PF06470">
    <property type="entry name" value="SMC_hinge"/>
    <property type="match status" value="1"/>
</dbReference>
<dbReference type="GO" id="GO:0005524">
    <property type="term" value="F:ATP binding"/>
    <property type="evidence" value="ECO:0007669"/>
    <property type="project" value="InterPro"/>
</dbReference>
<dbReference type="PANTHER" id="PTHR18937">
    <property type="entry name" value="STRUCTURAL MAINTENANCE OF CHROMOSOMES SMC FAMILY MEMBER"/>
    <property type="match status" value="1"/>
</dbReference>
<keyword evidence="8" id="KW-0539">Nucleus</keyword>
<dbReference type="Pfam" id="PF13966">
    <property type="entry name" value="zf-RVT"/>
    <property type="match status" value="1"/>
</dbReference>
<dbReference type="InterPro" id="IPR036277">
    <property type="entry name" value="SMC_hinge_sf"/>
</dbReference>
<dbReference type="GO" id="GO:0051321">
    <property type="term" value="P:meiotic cell cycle"/>
    <property type="evidence" value="ECO:0007669"/>
    <property type="project" value="UniProtKB-KW"/>
</dbReference>
<evidence type="ECO:0000259" key="12">
    <source>
        <dbReference type="SMART" id="SM00968"/>
    </source>
</evidence>
<dbReference type="InterPro" id="IPR003395">
    <property type="entry name" value="RecF/RecN/SMC_N"/>
</dbReference>
<dbReference type="InterPro" id="IPR028468">
    <property type="entry name" value="Smc1_ABC"/>
</dbReference>
<dbReference type="InterPro" id="IPR010935">
    <property type="entry name" value="SMC_hinge"/>
</dbReference>
<keyword evidence="6" id="KW-0498">Mitosis</keyword>
<feature type="coiled-coil region" evidence="10">
    <location>
        <begin position="405"/>
        <end position="502"/>
    </location>
</feature>
<evidence type="ECO:0000256" key="5">
    <source>
        <dbReference type="ARBA" id="ARBA00022618"/>
    </source>
</evidence>
<sequence length="1230" mass="141011">MPSLTYPGKILRLELENFKSYKGLQTIGPFYDFTAVIGPNGAGKSNLMDAISFVLGVRTGQLRGAQLKDLIYAFDDKEKDQKGRRAFVRLVYQLANSSELHFTRTITGSGGSEYRIDGTTVSWDAYNAKLRDLGILVKARNFLVFQGDVESIASKNPKELTALLEQISGSDELKREYEKCEEDKARAEEQSALAYQKKRTIVMERKQKKEQKEEAEKHLRLQEQLKSLKQEHFLWQLYNIEKDVAKTTKELETEVKSREDVIKDLEKFEREAGKKKKEQSKYSKEITHLEKRIAERSNKLDRNQPELLKLKEEMSRINSKTRKLQKELDRKREEKRKHDRDIEELKNGIQDLTAKLEELHVKGCEGGEKLKLDDNELREYFRVKEDAGMKTGKLRDEKEVLDRQQHADIEAQKNLEENLQQLKNRERELDSQHEQMRTRLKRISDASAKHKADLEDLKNQLRAMQEKHRNDRSKYENLRKRLNETEDQLRELKADRYENERDARLSQAVETLKRLFQGVHGRMTDLCRPTQKKYNLAVTVAMGKFMDAVVVEDENTGKECIKYLKEQRLPPQTFIPLQSIRVKPIIERLRTLGGTAKLVFDVIQYPFLKLVSLRTHSASETSINTFDPILEKAILFAVGNTLVCDDLAEAKVLSWSGERFKVVTVDGILLTKSGTMTGGTSGGMEARSKQWDDKKIEGIQKLKEQLELELEELGSIREMQVKESEASGKISGLEKKIQYADIEKRSIEDKLGNLWQEKKNIEEEINRINPELQKLKSAVDRRSVHINKLEKRINEIVDHIYKDFSRSVGVANIREYEENQLKAAQDMAEERLSLSSQLSKLKYHQGIAQISQGVKETHGCGMVGVLEALRRLMDWVVRGGFLSGFIVGTAEGRPLEVSHMLFADDTKILCGADSSQLEYLRHVFTWFEAASGLKINLGKSEMVPVGEVPNLEELVLILGCQTTSLPMAVDAKYGSSWGGWSSDIVWGPYGVSLWKSIRQEWPSFLKHLTFEVGDGAKVKFWHDRWCGVLCLKDAYSKLFTISRTRDASMADPMSFRNSVLQCDMTFTRSVQDWELESLSSFLELIYSKTLSGRGDAKLCWGVGLPKEFSVKSYFKCLSPDFAIPFSWKSIWKAKVPPRVLLDCCIRKILTMDNLRKWGFILFFRCCMCKHNGKSVDHLLLHCFVAQELWSLVCLGCNGSCLVVFRIFWSAGRGVSGDIDVLGFGGLFLTV</sequence>
<dbReference type="AlphaFoldDB" id="A0A2N9HTX5"/>
<proteinExistence type="inferred from homology"/>
<dbReference type="GO" id="GO:0051301">
    <property type="term" value="P:cell division"/>
    <property type="evidence" value="ECO:0007669"/>
    <property type="project" value="UniProtKB-KW"/>
</dbReference>
<evidence type="ECO:0000256" key="8">
    <source>
        <dbReference type="ARBA" id="ARBA00023242"/>
    </source>
</evidence>
<dbReference type="SUPFAM" id="SSF52540">
    <property type="entry name" value="P-loop containing nucleoside triphosphate hydrolases"/>
    <property type="match status" value="1"/>
</dbReference>
<dbReference type="SMART" id="SM00968">
    <property type="entry name" value="SMC_hinge"/>
    <property type="match status" value="1"/>
</dbReference>
<evidence type="ECO:0000256" key="4">
    <source>
        <dbReference type="ARBA" id="ARBA00022454"/>
    </source>
</evidence>
<dbReference type="Pfam" id="PF02463">
    <property type="entry name" value="SMC_N"/>
    <property type="match status" value="1"/>
</dbReference>
<gene>
    <name evidence="13" type="ORF">FSB_LOCUS43674</name>
</gene>
<dbReference type="GO" id="GO:0003677">
    <property type="term" value="F:DNA binding"/>
    <property type="evidence" value="ECO:0007669"/>
    <property type="project" value="TreeGrafter"/>
</dbReference>
<dbReference type="InterPro" id="IPR027417">
    <property type="entry name" value="P-loop_NTPase"/>
</dbReference>
<dbReference type="Gene3D" id="3.40.50.300">
    <property type="entry name" value="P-loop containing nucleotide triphosphate hydrolases"/>
    <property type="match status" value="1"/>
</dbReference>
<evidence type="ECO:0000256" key="6">
    <source>
        <dbReference type="ARBA" id="ARBA00022776"/>
    </source>
</evidence>
<evidence type="ECO:0000313" key="13">
    <source>
        <dbReference type="EMBL" id="SPD15792.1"/>
    </source>
</evidence>
<comment type="subcellular location">
    <subcellularLocation>
        <location evidence="2">Chromosome</location>
    </subcellularLocation>
    <subcellularLocation>
        <location evidence="1">Nucleus</location>
    </subcellularLocation>
</comment>
<evidence type="ECO:0000256" key="11">
    <source>
        <dbReference type="SAM" id="MobiDB-lite"/>
    </source>
</evidence>
<dbReference type="EMBL" id="OIVN01004157">
    <property type="protein sequence ID" value="SPD15792.1"/>
    <property type="molecule type" value="Genomic_DNA"/>
</dbReference>
<evidence type="ECO:0000256" key="3">
    <source>
        <dbReference type="ARBA" id="ARBA00005597"/>
    </source>
</evidence>
<feature type="coiled-coil region" evidence="10">
    <location>
        <begin position="170"/>
        <end position="231"/>
    </location>
</feature>
<comment type="similarity">
    <text evidence="3">Belongs to the SMC family. SMC1 subfamily.</text>
</comment>
<dbReference type="SUPFAM" id="SSF75553">
    <property type="entry name" value="Smc hinge domain"/>
    <property type="match status" value="1"/>
</dbReference>
<dbReference type="InterPro" id="IPR026960">
    <property type="entry name" value="RVT-Znf"/>
</dbReference>
<dbReference type="GO" id="GO:0005634">
    <property type="term" value="C:nucleus"/>
    <property type="evidence" value="ECO:0007669"/>
    <property type="project" value="UniProtKB-SubCell"/>
</dbReference>
<dbReference type="FunFam" id="3.40.50.300:FF:000564">
    <property type="entry name" value="Structural maintenance of chromosomes 1A"/>
    <property type="match status" value="1"/>
</dbReference>
<organism evidence="13">
    <name type="scientific">Fagus sylvatica</name>
    <name type="common">Beechnut</name>
    <dbReference type="NCBI Taxonomy" id="28930"/>
    <lineage>
        <taxon>Eukaryota</taxon>
        <taxon>Viridiplantae</taxon>
        <taxon>Streptophyta</taxon>
        <taxon>Embryophyta</taxon>
        <taxon>Tracheophyta</taxon>
        <taxon>Spermatophyta</taxon>
        <taxon>Magnoliopsida</taxon>
        <taxon>eudicotyledons</taxon>
        <taxon>Gunneridae</taxon>
        <taxon>Pentapetalae</taxon>
        <taxon>rosids</taxon>
        <taxon>fabids</taxon>
        <taxon>Fagales</taxon>
        <taxon>Fagaceae</taxon>
        <taxon>Fagus</taxon>
    </lineage>
</organism>
<evidence type="ECO:0000256" key="7">
    <source>
        <dbReference type="ARBA" id="ARBA00023054"/>
    </source>
</evidence>
<feature type="coiled-coil region" evidence="10">
    <location>
        <begin position="696"/>
        <end position="723"/>
    </location>
</feature>
<keyword evidence="4" id="KW-0158">Chromosome</keyword>
<dbReference type="Gene3D" id="1.20.1060.20">
    <property type="match status" value="1"/>
</dbReference>
<evidence type="ECO:0000256" key="1">
    <source>
        <dbReference type="ARBA" id="ARBA00004123"/>
    </source>
</evidence>
<dbReference type="GO" id="GO:0007062">
    <property type="term" value="P:sister chromatid cohesion"/>
    <property type="evidence" value="ECO:0007669"/>
    <property type="project" value="InterPro"/>
</dbReference>
<accession>A0A2N9HTX5</accession>